<sequence>MKKVYVAASLSCLAVLFGATLMPSANAGDSAHKVTIHSAAADAVLDSEAVAESFFRLKQEAPAGTASQQWVLTDVGDGWSQIRNAKNGYCLDGTGNYVLLAKCASAADASQRWKTLPAEGGTVMLTSADAAHNAVLRGDKAVPGFVGYLSEPQGGDAVFRWKIEDAKS</sequence>
<dbReference type="Proteomes" id="UP000641932">
    <property type="component" value="Unassembled WGS sequence"/>
</dbReference>
<keyword evidence="4" id="KW-1185">Reference proteome</keyword>
<dbReference type="PROSITE" id="PS50231">
    <property type="entry name" value="RICIN_B_LECTIN"/>
    <property type="match status" value="1"/>
</dbReference>
<feature type="signal peptide" evidence="1">
    <location>
        <begin position="1"/>
        <end position="27"/>
    </location>
</feature>
<evidence type="ECO:0000313" key="3">
    <source>
        <dbReference type="EMBL" id="GGO91723.1"/>
    </source>
</evidence>
<feature type="chain" id="PRO_5038123360" description="Ricin B lectin domain-containing protein" evidence="1">
    <location>
        <begin position="28"/>
        <end position="168"/>
    </location>
</feature>
<feature type="domain" description="Ricin B lectin" evidence="2">
    <location>
        <begin position="34"/>
        <end position="120"/>
    </location>
</feature>
<dbReference type="Gene3D" id="2.80.10.50">
    <property type="match status" value="1"/>
</dbReference>
<dbReference type="SUPFAM" id="SSF50370">
    <property type="entry name" value="Ricin B-like lectins"/>
    <property type="match status" value="1"/>
</dbReference>
<organism evidence="3 4">
    <name type="scientific">Wenjunlia tyrosinilytica</name>
    <dbReference type="NCBI Taxonomy" id="1544741"/>
    <lineage>
        <taxon>Bacteria</taxon>
        <taxon>Bacillati</taxon>
        <taxon>Actinomycetota</taxon>
        <taxon>Actinomycetes</taxon>
        <taxon>Kitasatosporales</taxon>
        <taxon>Streptomycetaceae</taxon>
        <taxon>Wenjunlia</taxon>
    </lineage>
</organism>
<evidence type="ECO:0000259" key="2">
    <source>
        <dbReference type="Pfam" id="PF00652"/>
    </source>
</evidence>
<keyword evidence="1" id="KW-0732">Signal</keyword>
<dbReference type="AlphaFoldDB" id="A0A917ZRW6"/>
<dbReference type="EMBL" id="BMMS01000017">
    <property type="protein sequence ID" value="GGO91723.1"/>
    <property type="molecule type" value="Genomic_DNA"/>
</dbReference>
<dbReference type="InterPro" id="IPR035992">
    <property type="entry name" value="Ricin_B-like_lectins"/>
</dbReference>
<comment type="caution">
    <text evidence="3">The sequence shown here is derived from an EMBL/GenBank/DDBJ whole genome shotgun (WGS) entry which is preliminary data.</text>
</comment>
<dbReference type="Pfam" id="PF00652">
    <property type="entry name" value="Ricin_B_lectin"/>
    <property type="match status" value="1"/>
</dbReference>
<accession>A0A917ZRW6</accession>
<evidence type="ECO:0000313" key="4">
    <source>
        <dbReference type="Proteomes" id="UP000641932"/>
    </source>
</evidence>
<reference evidence="3" key="2">
    <citation type="submission" date="2020-09" db="EMBL/GenBank/DDBJ databases">
        <authorList>
            <person name="Sun Q."/>
            <person name="Zhou Y."/>
        </authorList>
    </citation>
    <scope>NUCLEOTIDE SEQUENCE</scope>
    <source>
        <strain evidence="3">CGMCC 4.7201</strain>
    </source>
</reference>
<evidence type="ECO:0000256" key="1">
    <source>
        <dbReference type="SAM" id="SignalP"/>
    </source>
</evidence>
<proteinExistence type="predicted"/>
<gene>
    <name evidence="3" type="ORF">GCM10012280_40260</name>
</gene>
<dbReference type="InterPro" id="IPR000772">
    <property type="entry name" value="Ricin_B_lectin"/>
</dbReference>
<protein>
    <recommendedName>
        <fullName evidence="2">Ricin B lectin domain-containing protein</fullName>
    </recommendedName>
</protein>
<reference evidence="3" key="1">
    <citation type="journal article" date="2014" name="Int. J. Syst. Evol. Microbiol.">
        <title>Complete genome sequence of Corynebacterium casei LMG S-19264T (=DSM 44701T), isolated from a smear-ripened cheese.</title>
        <authorList>
            <consortium name="US DOE Joint Genome Institute (JGI-PGF)"/>
            <person name="Walter F."/>
            <person name="Albersmeier A."/>
            <person name="Kalinowski J."/>
            <person name="Ruckert C."/>
        </authorList>
    </citation>
    <scope>NUCLEOTIDE SEQUENCE</scope>
    <source>
        <strain evidence="3">CGMCC 4.7201</strain>
    </source>
</reference>
<dbReference type="CDD" id="cd00161">
    <property type="entry name" value="beta-trefoil_Ricin-like"/>
    <property type="match status" value="1"/>
</dbReference>
<name>A0A917ZRW6_9ACTN</name>
<dbReference type="RefSeq" id="WP_189133128.1">
    <property type="nucleotide sequence ID" value="NZ_BMMS01000017.1"/>
</dbReference>